<dbReference type="EMBL" id="CP011389">
    <property type="protein sequence ID" value="AKH17845.1"/>
    <property type="molecule type" value="Genomic_DNA"/>
</dbReference>
<evidence type="ECO:0000313" key="1">
    <source>
        <dbReference type="EMBL" id="AKH17845.1"/>
    </source>
</evidence>
<dbReference type="PATRIC" id="fig|1309411.5.peg.2707"/>
<dbReference type="Proteomes" id="UP000034024">
    <property type="component" value="Chromosome"/>
</dbReference>
<dbReference type="Proteomes" id="UP001185331">
    <property type="component" value="Unassembled WGS sequence"/>
</dbReference>
<sequence>MTRKVRDMDATWGRWGTPYLEEQKEPEAPAVVSSAADLKPLSPEAIRRAIHAEEQRQVFALLGRLRRSRLG</sequence>
<name>A0A0F7JT70_9DEIO</name>
<dbReference type="OrthoDB" id="73236at2"/>
<dbReference type="EMBL" id="JAVDQK010000012">
    <property type="protein sequence ID" value="MDR6220278.1"/>
    <property type="molecule type" value="Genomic_DNA"/>
</dbReference>
<reference evidence="2" key="2">
    <citation type="submission" date="2023-07" db="EMBL/GenBank/DDBJ databases">
        <title>Sorghum-associated microbial communities from plants grown in Nebraska, USA.</title>
        <authorList>
            <person name="Schachtman D."/>
        </authorList>
    </citation>
    <scope>NUCLEOTIDE SEQUENCE</scope>
    <source>
        <strain evidence="2">BE330</strain>
    </source>
</reference>
<organism evidence="1 3">
    <name type="scientific">Deinococcus soli</name>
    <name type="common">ex Cha et al. 2016</name>
    <dbReference type="NCBI Taxonomy" id="1309411"/>
    <lineage>
        <taxon>Bacteria</taxon>
        <taxon>Thermotogati</taxon>
        <taxon>Deinococcota</taxon>
        <taxon>Deinococci</taxon>
        <taxon>Deinococcales</taxon>
        <taxon>Deinococcaceae</taxon>
        <taxon>Deinococcus</taxon>
    </lineage>
</organism>
<dbReference type="AlphaFoldDB" id="A0A0F7JT70"/>
<evidence type="ECO:0000313" key="2">
    <source>
        <dbReference type="EMBL" id="MDR6220278.1"/>
    </source>
</evidence>
<gene>
    <name evidence="2" type="ORF">J2Y00_003895</name>
    <name evidence="1" type="ORF">SY84_13330</name>
</gene>
<dbReference type="KEGG" id="dch:SY84_13330"/>
<dbReference type="RefSeq" id="WP_046844412.1">
    <property type="nucleotide sequence ID" value="NZ_BMHJ01000007.1"/>
</dbReference>
<protein>
    <submittedName>
        <fullName evidence="1">Uncharacterized protein</fullName>
    </submittedName>
</protein>
<proteinExistence type="predicted"/>
<accession>A0A0F7JT70</accession>
<reference evidence="1 3" key="1">
    <citation type="submission" date="2015-01" db="EMBL/GenBank/DDBJ databases">
        <title>Deinococcus soli/N5/whole genome sequencing.</title>
        <authorList>
            <person name="Kim M.K."/>
            <person name="Srinivasan S."/>
            <person name="Lee J.-J."/>
        </authorList>
    </citation>
    <scope>NUCLEOTIDE SEQUENCE [LARGE SCALE GENOMIC DNA]</scope>
    <source>
        <strain evidence="1 3">N5</strain>
    </source>
</reference>
<evidence type="ECO:0000313" key="3">
    <source>
        <dbReference type="Proteomes" id="UP000034024"/>
    </source>
</evidence>
<keyword evidence="3" id="KW-1185">Reference proteome</keyword>